<dbReference type="EMBL" id="JAEHOC010000068">
    <property type="protein sequence ID" value="KAG2424168.1"/>
    <property type="molecule type" value="Genomic_DNA"/>
</dbReference>
<organism evidence="8 9">
    <name type="scientific">Chlamydomonas incerta</name>
    <dbReference type="NCBI Taxonomy" id="51695"/>
    <lineage>
        <taxon>Eukaryota</taxon>
        <taxon>Viridiplantae</taxon>
        <taxon>Chlorophyta</taxon>
        <taxon>core chlorophytes</taxon>
        <taxon>Chlorophyceae</taxon>
        <taxon>CS clade</taxon>
        <taxon>Chlamydomonadales</taxon>
        <taxon>Chlamydomonadaceae</taxon>
        <taxon>Chlamydomonas</taxon>
    </lineage>
</organism>
<dbReference type="GO" id="GO:0003712">
    <property type="term" value="F:transcription coregulator activity"/>
    <property type="evidence" value="ECO:0007669"/>
    <property type="project" value="InterPro"/>
</dbReference>
<accession>A0A835VSG6</accession>
<keyword evidence="3 6" id="KW-0805">Transcription regulation</keyword>
<dbReference type="AlphaFoldDB" id="A0A835VSG6"/>
<feature type="region of interest" description="Disordered" evidence="7">
    <location>
        <begin position="192"/>
        <end position="219"/>
    </location>
</feature>
<evidence type="ECO:0000256" key="3">
    <source>
        <dbReference type="ARBA" id="ARBA00023015"/>
    </source>
</evidence>
<evidence type="ECO:0000256" key="4">
    <source>
        <dbReference type="ARBA" id="ARBA00023163"/>
    </source>
</evidence>
<evidence type="ECO:0000256" key="1">
    <source>
        <dbReference type="ARBA" id="ARBA00004123"/>
    </source>
</evidence>
<proteinExistence type="inferred from homology"/>
<evidence type="ECO:0000256" key="2">
    <source>
        <dbReference type="ARBA" id="ARBA00009994"/>
    </source>
</evidence>
<comment type="subcellular location">
    <subcellularLocation>
        <location evidence="1 6">Nucleus</location>
    </subcellularLocation>
</comment>
<feature type="compositionally biased region" description="Low complexity" evidence="7">
    <location>
        <begin position="195"/>
        <end position="210"/>
    </location>
</feature>
<evidence type="ECO:0000256" key="7">
    <source>
        <dbReference type="SAM" id="MobiDB-lite"/>
    </source>
</evidence>
<comment type="function">
    <text evidence="6">Component of the Mediator complex, a coactivator involved in the regulated transcription of nearly all RNA polymerase II-dependent genes. Mediator functions as a bridge to convey information from gene-specific regulatory proteins to the basal RNA polymerase II transcription machinery.</text>
</comment>
<dbReference type="PANTHER" id="PTHR21428">
    <property type="entry name" value="MEDIATOR OF RNA POLYMERASE II TRANSCRIPTION SUBUNIT 7"/>
    <property type="match status" value="1"/>
</dbReference>
<keyword evidence="4 6" id="KW-0804">Transcription</keyword>
<keyword evidence="9" id="KW-1185">Reference proteome</keyword>
<gene>
    <name evidence="8" type="ORF">HXX76_014701</name>
</gene>
<comment type="caution">
    <text evidence="8">The sequence shown here is derived from an EMBL/GenBank/DDBJ whole genome shotgun (WGS) entry which is preliminary data.</text>
</comment>
<dbReference type="GO" id="GO:0070847">
    <property type="term" value="C:core mediator complex"/>
    <property type="evidence" value="ECO:0007669"/>
    <property type="project" value="TreeGrafter"/>
</dbReference>
<dbReference type="GO" id="GO:0016592">
    <property type="term" value="C:mediator complex"/>
    <property type="evidence" value="ECO:0007669"/>
    <property type="project" value="InterPro"/>
</dbReference>
<dbReference type="InterPro" id="IPR037212">
    <property type="entry name" value="Med7/Med21-like"/>
</dbReference>
<keyword evidence="6" id="KW-0010">Activator</keyword>
<name>A0A835VSG6_CHLIN</name>
<keyword evidence="5 6" id="KW-0539">Nucleus</keyword>
<sequence>MAAAATNGATMREAYPPPPSLFNLYRPDDGVSPLPPAPPPIPTAADVSALRERKIELKVLGNPLKLHEDLVPPLTTAALYRPAGPDGRIDFRAELRRLSRELAFMLLELTKAVAEQPGSYASQLTHVNMLFANLVQLTNMLRPYQARATLEATLGLQLSNMRGALGRLRQQVAAADAALGGMAAALVEAGEGDSAESAARPAEPGTEAPAAGGGGGGDSAAGIGEGIGAAAAEALPAAGADGGGAAGPDTMELF</sequence>
<dbReference type="OrthoDB" id="10253553at2759"/>
<dbReference type="SUPFAM" id="SSF140718">
    <property type="entry name" value="Mediator hinge subcomplex-like"/>
    <property type="match status" value="1"/>
</dbReference>
<evidence type="ECO:0000313" key="8">
    <source>
        <dbReference type="EMBL" id="KAG2424168.1"/>
    </source>
</evidence>
<evidence type="ECO:0000256" key="5">
    <source>
        <dbReference type="ARBA" id="ARBA00023242"/>
    </source>
</evidence>
<comment type="similarity">
    <text evidence="2 6">Belongs to the Mediator complex subunit 7 family.</text>
</comment>
<dbReference type="Pfam" id="PF05983">
    <property type="entry name" value="Med7"/>
    <property type="match status" value="1"/>
</dbReference>
<dbReference type="InterPro" id="IPR009244">
    <property type="entry name" value="Mediatior_Med7"/>
</dbReference>
<reference evidence="8" key="1">
    <citation type="journal article" date="2020" name="bioRxiv">
        <title>Comparative genomics of Chlamydomonas.</title>
        <authorList>
            <person name="Craig R.J."/>
            <person name="Hasan A.R."/>
            <person name="Ness R.W."/>
            <person name="Keightley P.D."/>
        </authorList>
    </citation>
    <scope>NUCLEOTIDE SEQUENCE</scope>
    <source>
        <strain evidence="8">SAG 7.73</strain>
    </source>
</reference>
<evidence type="ECO:0000256" key="6">
    <source>
        <dbReference type="RuleBase" id="RU364060"/>
    </source>
</evidence>
<comment type="subunit">
    <text evidence="6">Component of the Mediator complex.</text>
</comment>
<evidence type="ECO:0000313" key="9">
    <source>
        <dbReference type="Proteomes" id="UP000650467"/>
    </source>
</evidence>
<dbReference type="InterPro" id="IPR044888">
    <property type="entry name" value="Mediatior_Med7_sf"/>
</dbReference>
<dbReference type="GO" id="GO:0006357">
    <property type="term" value="P:regulation of transcription by RNA polymerase II"/>
    <property type="evidence" value="ECO:0007669"/>
    <property type="project" value="InterPro"/>
</dbReference>
<protein>
    <recommendedName>
        <fullName evidence="6">Mediator of RNA polymerase II transcription subunit 7</fullName>
    </recommendedName>
</protein>
<dbReference type="Proteomes" id="UP000650467">
    <property type="component" value="Unassembled WGS sequence"/>
</dbReference>
<dbReference type="Gene3D" id="6.10.140.200">
    <property type="match status" value="1"/>
</dbReference>
<dbReference type="PANTHER" id="PTHR21428:SF11">
    <property type="entry name" value="MEDIATOR OF RNA POLYMERASE II TRANSCRIPTION SUBUNIT 7"/>
    <property type="match status" value="1"/>
</dbReference>